<comment type="caution">
    <text evidence="10">The sequence shown here is derived from an EMBL/GenBank/DDBJ whole genome shotgun (WGS) entry which is preliminary data.</text>
</comment>
<reference evidence="10" key="1">
    <citation type="thesis" date="2021" institute="BYU ScholarsArchive" country="Provo, UT, USA">
        <title>Applications of and Algorithms for Genome Assembly and Genomic Analyses with an Emphasis on Marine Teleosts.</title>
        <authorList>
            <person name="Pickett B.D."/>
        </authorList>
    </citation>
    <scope>NUCLEOTIDE SEQUENCE</scope>
    <source>
        <strain evidence="10">HI-2016</strain>
    </source>
</reference>
<evidence type="ECO:0000256" key="3">
    <source>
        <dbReference type="ARBA" id="ARBA00023125"/>
    </source>
</evidence>
<evidence type="ECO:0000256" key="1">
    <source>
        <dbReference type="ARBA" id="ARBA00004123"/>
    </source>
</evidence>
<evidence type="ECO:0000313" key="11">
    <source>
        <dbReference type="Proteomes" id="UP000824540"/>
    </source>
</evidence>
<dbReference type="PANTHER" id="PTHR32235">
    <property type="entry name" value="NON-HOMOLOGOUS END-JOINING FACTOR 1"/>
    <property type="match status" value="1"/>
</dbReference>
<accession>A0A8T2N6J5</accession>
<organism evidence="10 11">
    <name type="scientific">Albula glossodonta</name>
    <name type="common">roundjaw bonefish</name>
    <dbReference type="NCBI Taxonomy" id="121402"/>
    <lineage>
        <taxon>Eukaryota</taxon>
        <taxon>Metazoa</taxon>
        <taxon>Chordata</taxon>
        <taxon>Craniata</taxon>
        <taxon>Vertebrata</taxon>
        <taxon>Euteleostomi</taxon>
        <taxon>Actinopterygii</taxon>
        <taxon>Neopterygii</taxon>
        <taxon>Teleostei</taxon>
        <taxon>Albuliformes</taxon>
        <taxon>Albulidae</taxon>
        <taxon>Albula</taxon>
    </lineage>
</organism>
<evidence type="ECO:0000256" key="7">
    <source>
        <dbReference type="ARBA" id="ARBA00044529"/>
    </source>
</evidence>
<gene>
    <name evidence="10" type="ORF">JZ751_004470</name>
</gene>
<dbReference type="Pfam" id="PF09302">
    <property type="entry name" value="XLF"/>
    <property type="match status" value="1"/>
</dbReference>
<keyword evidence="5" id="KW-0539">Nucleus</keyword>
<dbReference type="GO" id="GO:0032807">
    <property type="term" value="C:DNA ligase IV complex"/>
    <property type="evidence" value="ECO:0007669"/>
    <property type="project" value="TreeGrafter"/>
</dbReference>
<dbReference type="GO" id="GO:0006303">
    <property type="term" value="P:double-strand break repair via nonhomologous end joining"/>
    <property type="evidence" value="ECO:0007669"/>
    <property type="project" value="UniProtKB-ARBA"/>
</dbReference>
<comment type="similarity">
    <text evidence="6">Belongs to the XRCC4-XLF family. XLF subfamily.</text>
</comment>
<keyword evidence="3" id="KW-0238">DNA-binding</keyword>
<sequence>MASVGVSEALLLEQSWAPVCLGGLQLLAKSCFKDTAYRLLLSDMQFVWEEEMNTAAIQERAQVNQSGQELNRRLRAPVSAFFTHLCEVACPRLAGADSAEFSSLQCSQDRLDIRLKSELAGVPFYWEFRCTPASVAVVCSHFVRPLLAVSMVLQRQVGELGTLLARKDTEIQDYKESGAELSRARLKTEVFDEQSYRETFITQAWCDCCEIPWQDQQRAHSLSLLSLMQHVSSLLFRPLREEYRFGFLAQKKAH</sequence>
<dbReference type="CDD" id="cd22285">
    <property type="entry name" value="HD_XLF_N"/>
    <property type="match status" value="1"/>
</dbReference>
<evidence type="ECO:0000256" key="5">
    <source>
        <dbReference type="ARBA" id="ARBA00023242"/>
    </source>
</evidence>
<dbReference type="EMBL" id="JAFBMS010000116">
    <property type="protein sequence ID" value="KAG9335566.1"/>
    <property type="molecule type" value="Genomic_DNA"/>
</dbReference>
<keyword evidence="2" id="KW-0227">DNA damage</keyword>
<evidence type="ECO:0000256" key="4">
    <source>
        <dbReference type="ARBA" id="ARBA00023204"/>
    </source>
</evidence>
<evidence type="ECO:0000256" key="6">
    <source>
        <dbReference type="ARBA" id="ARBA00025747"/>
    </source>
</evidence>
<feature type="domain" description="XLF-like N-terminal" evidence="8">
    <location>
        <begin position="16"/>
        <end position="131"/>
    </location>
</feature>
<keyword evidence="4" id="KW-0234">DNA repair</keyword>
<dbReference type="Pfam" id="PF21928">
    <property type="entry name" value="XLF_CC"/>
    <property type="match status" value="1"/>
</dbReference>
<dbReference type="InterPro" id="IPR052287">
    <property type="entry name" value="NHEJ_factor"/>
</dbReference>
<dbReference type="FunFam" id="1.10.287.450:FF:000003">
    <property type="entry name" value="Non-homologous end-joining factor 1"/>
    <property type="match status" value="1"/>
</dbReference>
<feature type="domain" description="XLF-like coiled-coil region" evidence="9">
    <location>
        <begin position="135"/>
        <end position="182"/>
    </location>
</feature>
<comment type="subcellular location">
    <subcellularLocation>
        <location evidence="1">Nucleus</location>
    </subcellularLocation>
</comment>
<dbReference type="PANTHER" id="PTHR32235:SF1">
    <property type="entry name" value="NON-HOMOLOGOUS END-JOINING FACTOR 1"/>
    <property type="match status" value="1"/>
</dbReference>
<dbReference type="FunFam" id="2.170.210.10:FF:000001">
    <property type="entry name" value="Non-homologous end-joining factor 1"/>
    <property type="match status" value="1"/>
</dbReference>
<evidence type="ECO:0000256" key="2">
    <source>
        <dbReference type="ARBA" id="ARBA00022763"/>
    </source>
</evidence>
<dbReference type="Gene3D" id="2.170.210.10">
    <property type="entry name" value="DNA double-strand break repair and VJ recombination XRCC4, N-terminal"/>
    <property type="match status" value="1"/>
</dbReference>
<dbReference type="InterPro" id="IPR015381">
    <property type="entry name" value="XLF-like_N"/>
</dbReference>
<evidence type="ECO:0000259" key="9">
    <source>
        <dbReference type="Pfam" id="PF21928"/>
    </source>
</evidence>
<dbReference type="AlphaFoldDB" id="A0A8T2N6J5"/>
<evidence type="ECO:0000259" key="8">
    <source>
        <dbReference type="Pfam" id="PF09302"/>
    </source>
</evidence>
<evidence type="ECO:0000313" key="10">
    <source>
        <dbReference type="EMBL" id="KAG9335566.1"/>
    </source>
</evidence>
<dbReference type="Proteomes" id="UP000824540">
    <property type="component" value="Unassembled WGS sequence"/>
</dbReference>
<dbReference type="InterPro" id="IPR053829">
    <property type="entry name" value="XLF-like_CC"/>
</dbReference>
<keyword evidence="11" id="KW-1185">Reference proteome</keyword>
<proteinExistence type="inferred from homology"/>
<name>A0A8T2N6J5_9TELE</name>
<dbReference type="InterPro" id="IPR038051">
    <property type="entry name" value="XRCC4-like_N_sf"/>
</dbReference>
<dbReference type="OrthoDB" id="2155935at2759"/>
<dbReference type="Gene3D" id="1.10.287.450">
    <property type="entry name" value="Helix hairpin bin"/>
    <property type="match status" value="1"/>
</dbReference>
<protein>
    <recommendedName>
        <fullName evidence="7">Non-homologous end-joining factor 1</fullName>
    </recommendedName>
</protein>
<dbReference type="GO" id="GO:0045027">
    <property type="term" value="F:DNA end binding"/>
    <property type="evidence" value="ECO:0007669"/>
    <property type="project" value="TreeGrafter"/>
</dbReference>